<evidence type="ECO:0000259" key="2">
    <source>
        <dbReference type="Pfam" id="PF03703"/>
    </source>
</evidence>
<feature type="transmembrane region" description="Helical" evidence="1">
    <location>
        <begin position="97"/>
        <end position="114"/>
    </location>
</feature>
<gene>
    <name evidence="3" type="ORF">MICH65_0197</name>
</gene>
<protein>
    <recommendedName>
        <fullName evidence="2">YdbS-like PH domain-containing protein</fullName>
    </recommendedName>
</protein>
<dbReference type="Proteomes" id="UP000463983">
    <property type="component" value="Chromosome"/>
</dbReference>
<keyword evidence="1" id="KW-0472">Membrane</keyword>
<feature type="transmembrane region" description="Helical" evidence="1">
    <location>
        <begin position="66"/>
        <end position="85"/>
    </location>
</feature>
<sequence length="216" mass="25097">MPQVFDAKKKGEGRRRGGRYSPVFEELSKKRDSAVWSAFAVTPPNLRFETQEPDEKIILLLRQHPVVNLGWIVVAVGMALMPAFWEYLPFSWLPVRFQLATAVLWYLLVLAYVLEKFLNWYFNVYIVTDERVVDIDFHGLIHRNLAVTQIANVQDVNFVQTGGMAAIFNYGDVFIQTAAEQREFDFLRVPNPGRVVEILYMLQQEEQQEELEGRLK</sequence>
<dbReference type="PANTHER" id="PTHR37938:SF1">
    <property type="entry name" value="BLL0215 PROTEIN"/>
    <property type="match status" value="1"/>
</dbReference>
<dbReference type="EMBL" id="CP047901">
    <property type="protein sequence ID" value="QHO63178.1"/>
    <property type="molecule type" value="Genomic_DNA"/>
</dbReference>
<reference evidence="4" key="1">
    <citation type="journal article" date="2020" name="Microorganisms">
        <title>Complete Genome of a Member of a New Bacterial Lineage in the Microgenomates Group Reveals an Unusual Nucleotide Composition Disparity Between Two Strands of DNA and Limited Metabolic Potential.</title>
        <authorList>
            <person name="Kadnikov V.V."/>
            <person name="Mardanov A.V."/>
            <person name="Beletsky A.V."/>
            <person name="Karnachuk O.V."/>
            <person name="Ravin N.V."/>
        </authorList>
    </citation>
    <scope>NUCLEOTIDE SEQUENCE [LARGE SCALE GENOMIC DNA]</scope>
</reference>
<dbReference type="KEGG" id="caqa:MICH65_0197"/>
<name>A0A857NFZ5_9BACT</name>
<accession>A0A857NFZ5</accession>
<keyword evidence="4" id="KW-1185">Reference proteome</keyword>
<dbReference type="RefSeq" id="WP_161931572.1">
    <property type="nucleotide sequence ID" value="NZ_CP047901.1"/>
</dbReference>
<dbReference type="PANTHER" id="PTHR37938">
    <property type="entry name" value="BLL0215 PROTEIN"/>
    <property type="match status" value="1"/>
</dbReference>
<evidence type="ECO:0000256" key="1">
    <source>
        <dbReference type="SAM" id="Phobius"/>
    </source>
</evidence>
<evidence type="ECO:0000313" key="3">
    <source>
        <dbReference type="EMBL" id="QHO63178.1"/>
    </source>
</evidence>
<dbReference type="Pfam" id="PF03703">
    <property type="entry name" value="bPH_2"/>
    <property type="match status" value="1"/>
</dbReference>
<dbReference type="InterPro" id="IPR005182">
    <property type="entry name" value="YdbS-like_PH"/>
</dbReference>
<keyword evidence="1" id="KW-0812">Transmembrane</keyword>
<dbReference type="AlphaFoldDB" id="A0A857NFZ5"/>
<proteinExistence type="predicted"/>
<evidence type="ECO:0000313" key="4">
    <source>
        <dbReference type="Proteomes" id="UP000463983"/>
    </source>
</evidence>
<feature type="domain" description="YdbS-like PH" evidence="2">
    <location>
        <begin position="120"/>
        <end position="198"/>
    </location>
</feature>
<keyword evidence="1" id="KW-1133">Transmembrane helix</keyword>
<organism evidence="3 4">
    <name type="scientific">Candidatus Chazhemtobacterium aquaticus</name>
    <dbReference type="NCBI Taxonomy" id="2715735"/>
    <lineage>
        <taxon>Bacteria</taxon>
        <taxon>Candidatus Chazhemtobacteraceae</taxon>
        <taxon>Candidatus Chazhemtobacterium</taxon>
    </lineage>
</organism>